<dbReference type="Pfam" id="PF04909">
    <property type="entry name" value="Amidohydro_2"/>
    <property type="match status" value="1"/>
</dbReference>
<dbReference type="Proteomes" id="UP000653411">
    <property type="component" value="Unassembled WGS sequence"/>
</dbReference>
<keyword evidence="1" id="KW-0456">Lyase</keyword>
<dbReference type="GO" id="GO:0019748">
    <property type="term" value="P:secondary metabolic process"/>
    <property type="evidence" value="ECO:0007669"/>
    <property type="project" value="TreeGrafter"/>
</dbReference>
<name>A0A917X9N5_9ACTN</name>
<dbReference type="EMBL" id="BMML01000003">
    <property type="protein sequence ID" value="GGM97877.1"/>
    <property type="molecule type" value="Genomic_DNA"/>
</dbReference>
<gene>
    <name evidence="3" type="ORF">GCM10011578_018480</name>
</gene>
<sequence length="402" mass="45533">MLMSMSGSLGFPVFDSDNHLYETRDAFTRHLPKRYDGAIEYAEIRGRTRLLIRGQVSNAVPNPTFEVVARPGAQEEYFRNGNPEGKSYKEIVGEPMRAVPAFFQPEPRLKLLDELGVDRTLMYPTLASLLEERLRDDPELTHAVVHSLNEWLHEEWQFNYSDRIFTTPVITLPIVEEAIKELQWVVDRGAKAVLIRPAPVPGFRGSRSFALPEFDPFWQAVVDADVLVTMHASDSGYARYVSDWTGPMESLPFRDQAFRMLTTNFGHKPVEDACSSMALHGLFTRFPDLRIALIENGAGWVPGMFELWEDVYKRTPQAFQEHPVDAFKRNVWIAPFHEDDIKVVAAELGADRLLFGSDYPHPEGLAQPTSYADHLPSDMPAEDVAKIMGGNLSEIMRVPART</sequence>
<accession>A0A917X9N5</accession>
<evidence type="ECO:0000313" key="3">
    <source>
        <dbReference type="EMBL" id="GGM97877.1"/>
    </source>
</evidence>
<evidence type="ECO:0000313" key="4">
    <source>
        <dbReference type="Proteomes" id="UP000653411"/>
    </source>
</evidence>
<evidence type="ECO:0000256" key="1">
    <source>
        <dbReference type="ARBA" id="ARBA00023239"/>
    </source>
</evidence>
<dbReference type="InterPro" id="IPR006680">
    <property type="entry name" value="Amidohydro-rel"/>
</dbReference>
<organism evidence="3 4">
    <name type="scientific">Streptomyces fuscichromogenes</name>
    <dbReference type="NCBI Taxonomy" id="1324013"/>
    <lineage>
        <taxon>Bacteria</taxon>
        <taxon>Bacillati</taxon>
        <taxon>Actinomycetota</taxon>
        <taxon>Actinomycetes</taxon>
        <taxon>Kitasatosporales</taxon>
        <taxon>Streptomycetaceae</taxon>
        <taxon>Streptomyces</taxon>
    </lineage>
</organism>
<dbReference type="AlphaFoldDB" id="A0A917X9N5"/>
<reference evidence="3" key="1">
    <citation type="journal article" date="2014" name="Int. J. Syst. Evol. Microbiol.">
        <title>Complete genome sequence of Corynebacterium casei LMG S-19264T (=DSM 44701T), isolated from a smear-ripened cheese.</title>
        <authorList>
            <consortium name="US DOE Joint Genome Institute (JGI-PGF)"/>
            <person name="Walter F."/>
            <person name="Albersmeier A."/>
            <person name="Kalinowski J."/>
            <person name="Ruckert C."/>
        </authorList>
    </citation>
    <scope>NUCLEOTIDE SEQUENCE</scope>
    <source>
        <strain evidence="3">CGMCC 4.7110</strain>
    </source>
</reference>
<protein>
    <submittedName>
        <fullName evidence="3">Amidohydrolase</fullName>
    </submittedName>
</protein>
<dbReference type="Gene3D" id="3.20.20.140">
    <property type="entry name" value="Metal-dependent hydrolases"/>
    <property type="match status" value="1"/>
</dbReference>
<dbReference type="PANTHER" id="PTHR21240">
    <property type="entry name" value="2-AMINO-3-CARBOXYLMUCONATE-6-SEMIALDEHYDE DECARBOXYLASE"/>
    <property type="match status" value="1"/>
</dbReference>
<dbReference type="SUPFAM" id="SSF51556">
    <property type="entry name" value="Metallo-dependent hydrolases"/>
    <property type="match status" value="1"/>
</dbReference>
<dbReference type="InterPro" id="IPR032465">
    <property type="entry name" value="ACMSD"/>
</dbReference>
<dbReference type="GO" id="GO:0016831">
    <property type="term" value="F:carboxy-lyase activity"/>
    <property type="evidence" value="ECO:0007669"/>
    <property type="project" value="InterPro"/>
</dbReference>
<keyword evidence="4" id="KW-1185">Reference proteome</keyword>
<dbReference type="GO" id="GO:0005737">
    <property type="term" value="C:cytoplasm"/>
    <property type="evidence" value="ECO:0007669"/>
    <property type="project" value="TreeGrafter"/>
</dbReference>
<feature type="domain" description="Amidohydrolase-related" evidence="2">
    <location>
        <begin position="99"/>
        <end position="391"/>
    </location>
</feature>
<comment type="caution">
    <text evidence="3">The sequence shown here is derived from an EMBL/GenBank/DDBJ whole genome shotgun (WGS) entry which is preliminary data.</text>
</comment>
<dbReference type="PANTHER" id="PTHR21240:SF28">
    <property type="entry name" value="ISO-OROTATE DECARBOXYLASE (EUROFUNG)"/>
    <property type="match status" value="1"/>
</dbReference>
<dbReference type="GO" id="GO:0016787">
    <property type="term" value="F:hydrolase activity"/>
    <property type="evidence" value="ECO:0007669"/>
    <property type="project" value="InterPro"/>
</dbReference>
<evidence type="ECO:0000259" key="2">
    <source>
        <dbReference type="Pfam" id="PF04909"/>
    </source>
</evidence>
<reference evidence="3" key="2">
    <citation type="submission" date="2020-09" db="EMBL/GenBank/DDBJ databases">
        <authorList>
            <person name="Sun Q."/>
            <person name="Zhou Y."/>
        </authorList>
    </citation>
    <scope>NUCLEOTIDE SEQUENCE</scope>
    <source>
        <strain evidence="3">CGMCC 4.7110</strain>
    </source>
</reference>
<proteinExistence type="predicted"/>
<dbReference type="InterPro" id="IPR032466">
    <property type="entry name" value="Metal_Hydrolase"/>
</dbReference>